<evidence type="ECO:0000313" key="1">
    <source>
        <dbReference type="EMBL" id="KDD71127.1"/>
    </source>
</evidence>
<dbReference type="EMBL" id="AZQQ01000054">
    <property type="protein sequence ID" value="KDD71127.1"/>
    <property type="molecule type" value="Genomic_DNA"/>
</dbReference>
<dbReference type="eggNOG" id="ENOG5032QZD">
    <property type="taxonomic scope" value="Bacteria"/>
</dbReference>
<gene>
    <name evidence="1" type="ORF">V466_00365</name>
</gene>
<sequence length="60" mass="7076">MIARWALSDSQYCSVEINEWFPTEMDSQRLLDLLSIGRPKLCVLNKQEKVDAWLLSQSRY</sequence>
<comment type="caution">
    <text evidence="1">The sequence shown here is derived from an EMBL/GenBank/DDBJ whole genome shotgun (WGS) entry which is preliminary data.</text>
</comment>
<reference evidence="1 2" key="1">
    <citation type="submission" date="2013-12" db="EMBL/GenBank/DDBJ databases">
        <authorList>
            <person name="Formusa P.A."/>
            <person name="Habash M."/>
            <person name="Lee H."/>
            <person name="Trevors J.T."/>
        </authorList>
    </citation>
    <scope>NUCLEOTIDE SEQUENCE [LARGE SCALE GENOMIC DNA]</scope>
    <source>
        <strain evidence="1 2">PD30</strain>
    </source>
</reference>
<name>A0A059L9W2_9PSED</name>
<protein>
    <submittedName>
        <fullName evidence="1">Uncharacterized protein</fullName>
    </submittedName>
</protein>
<organism evidence="1 2">
    <name type="scientific">Pseudomonas mandelii PD30</name>
    <dbReference type="NCBI Taxonomy" id="1419583"/>
    <lineage>
        <taxon>Bacteria</taxon>
        <taxon>Pseudomonadati</taxon>
        <taxon>Pseudomonadota</taxon>
        <taxon>Gammaproteobacteria</taxon>
        <taxon>Pseudomonadales</taxon>
        <taxon>Pseudomonadaceae</taxon>
        <taxon>Pseudomonas</taxon>
    </lineage>
</organism>
<proteinExistence type="predicted"/>
<accession>A0A059L9W2</accession>
<dbReference type="AlphaFoldDB" id="A0A059L9W2"/>
<evidence type="ECO:0000313" key="2">
    <source>
        <dbReference type="Proteomes" id="UP000026739"/>
    </source>
</evidence>
<dbReference type="Proteomes" id="UP000026739">
    <property type="component" value="Unassembled WGS sequence"/>
</dbReference>